<dbReference type="InterPro" id="IPR057394">
    <property type="entry name" value="PIGBOS1"/>
</dbReference>
<reference evidence="2" key="1">
    <citation type="submission" date="2021-12" db="EMBL/GenBank/DDBJ databases">
        <title>Prjna785345.</title>
        <authorList>
            <person name="Rujirawat T."/>
            <person name="Krajaejun T."/>
        </authorList>
    </citation>
    <scope>NUCLEOTIDE SEQUENCE</scope>
    <source>
        <strain evidence="2">Pi057C3</strain>
    </source>
</reference>
<protein>
    <submittedName>
        <fullName evidence="2">Uncharacterized protein</fullName>
    </submittedName>
</protein>
<keyword evidence="1" id="KW-1133">Transmembrane helix</keyword>
<keyword evidence="3" id="KW-1185">Reference proteome</keyword>
<name>A0AAD5LGK1_PYTIN</name>
<accession>A0AAD5LGK1</accession>
<dbReference type="AlphaFoldDB" id="A0AAD5LGK1"/>
<comment type="caution">
    <text evidence="2">The sequence shown here is derived from an EMBL/GenBank/DDBJ whole genome shotgun (WGS) entry which is preliminary data.</text>
</comment>
<organism evidence="2 3">
    <name type="scientific">Pythium insidiosum</name>
    <name type="common">Pythiosis disease agent</name>
    <dbReference type="NCBI Taxonomy" id="114742"/>
    <lineage>
        <taxon>Eukaryota</taxon>
        <taxon>Sar</taxon>
        <taxon>Stramenopiles</taxon>
        <taxon>Oomycota</taxon>
        <taxon>Peronosporomycetes</taxon>
        <taxon>Pythiales</taxon>
        <taxon>Pythiaceae</taxon>
        <taxon>Pythium</taxon>
    </lineage>
</organism>
<evidence type="ECO:0000313" key="3">
    <source>
        <dbReference type="Proteomes" id="UP001209570"/>
    </source>
</evidence>
<dbReference type="Pfam" id="PF23670">
    <property type="entry name" value="PIGBOS1"/>
    <property type="match status" value="1"/>
</dbReference>
<sequence length="83" mass="9113">MAFGTKKKEGMYLRPRVRRTTPLLDIALAVVLGGVSGVYIFKDTLQRWQQAELMEMEKANSKPLIPATADAFSSSNGAPKDQA</sequence>
<keyword evidence="1" id="KW-0812">Transmembrane</keyword>
<dbReference type="Proteomes" id="UP001209570">
    <property type="component" value="Unassembled WGS sequence"/>
</dbReference>
<keyword evidence="1" id="KW-0472">Membrane</keyword>
<dbReference type="EMBL" id="JAKCXM010000155">
    <property type="protein sequence ID" value="KAJ0400405.1"/>
    <property type="molecule type" value="Genomic_DNA"/>
</dbReference>
<evidence type="ECO:0000313" key="2">
    <source>
        <dbReference type="EMBL" id="KAJ0400405.1"/>
    </source>
</evidence>
<evidence type="ECO:0000256" key="1">
    <source>
        <dbReference type="SAM" id="Phobius"/>
    </source>
</evidence>
<gene>
    <name evidence="2" type="ORF">P43SY_001683</name>
</gene>
<feature type="transmembrane region" description="Helical" evidence="1">
    <location>
        <begin position="21"/>
        <end position="41"/>
    </location>
</feature>
<proteinExistence type="predicted"/>